<protein>
    <submittedName>
        <fullName evidence="2">Uncharacterized protein</fullName>
    </submittedName>
</protein>
<feature type="region of interest" description="Disordered" evidence="1">
    <location>
        <begin position="1"/>
        <end position="23"/>
    </location>
</feature>
<sequence length="87" mass="9779">MGNIGWRSHASSEHYDCSLQGDPDEDTEKVLIWAAQVFGWTQPEEAARQGHILPSRAASRPYRLQSAWTETRASFSLLVKMLRSSSS</sequence>
<evidence type="ECO:0000313" key="2">
    <source>
        <dbReference type="EMBL" id="TNN35903.1"/>
    </source>
</evidence>
<evidence type="ECO:0000313" key="3">
    <source>
        <dbReference type="Proteomes" id="UP000314294"/>
    </source>
</evidence>
<comment type="caution">
    <text evidence="2">The sequence shown here is derived from an EMBL/GenBank/DDBJ whole genome shotgun (WGS) entry which is preliminary data.</text>
</comment>
<dbReference type="Proteomes" id="UP000314294">
    <property type="component" value="Unassembled WGS sequence"/>
</dbReference>
<dbReference type="AlphaFoldDB" id="A0A4Z2F4S6"/>
<dbReference type="EMBL" id="SRLO01001689">
    <property type="protein sequence ID" value="TNN35903.1"/>
    <property type="molecule type" value="Genomic_DNA"/>
</dbReference>
<keyword evidence="3" id="KW-1185">Reference proteome</keyword>
<evidence type="ECO:0000256" key="1">
    <source>
        <dbReference type="SAM" id="MobiDB-lite"/>
    </source>
</evidence>
<name>A0A4Z2F4S6_9TELE</name>
<gene>
    <name evidence="2" type="ORF">EYF80_053935</name>
</gene>
<organism evidence="2 3">
    <name type="scientific">Liparis tanakae</name>
    <name type="common">Tanaka's snailfish</name>
    <dbReference type="NCBI Taxonomy" id="230148"/>
    <lineage>
        <taxon>Eukaryota</taxon>
        <taxon>Metazoa</taxon>
        <taxon>Chordata</taxon>
        <taxon>Craniata</taxon>
        <taxon>Vertebrata</taxon>
        <taxon>Euteleostomi</taxon>
        <taxon>Actinopterygii</taxon>
        <taxon>Neopterygii</taxon>
        <taxon>Teleostei</taxon>
        <taxon>Neoteleostei</taxon>
        <taxon>Acanthomorphata</taxon>
        <taxon>Eupercaria</taxon>
        <taxon>Perciformes</taxon>
        <taxon>Cottioidei</taxon>
        <taxon>Cottales</taxon>
        <taxon>Liparidae</taxon>
        <taxon>Liparis</taxon>
    </lineage>
</organism>
<reference evidence="2 3" key="1">
    <citation type="submission" date="2019-03" db="EMBL/GenBank/DDBJ databases">
        <title>First draft genome of Liparis tanakae, snailfish: a comprehensive survey of snailfish specific genes.</title>
        <authorList>
            <person name="Kim W."/>
            <person name="Song I."/>
            <person name="Jeong J.-H."/>
            <person name="Kim D."/>
            <person name="Kim S."/>
            <person name="Ryu S."/>
            <person name="Song J.Y."/>
            <person name="Lee S.K."/>
        </authorList>
    </citation>
    <scope>NUCLEOTIDE SEQUENCE [LARGE SCALE GENOMIC DNA]</scope>
    <source>
        <tissue evidence="2">Muscle</tissue>
    </source>
</reference>
<accession>A0A4Z2F4S6</accession>
<proteinExistence type="predicted"/>